<dbReference type="EMBL" id="JANPWB010000008">
    <property type="protein sequence ID" value="KAJ1160365.1"/>
    <property type="molecule type" value="Genomic_DNA"/>
</dbReference>
<dbReference type="PANTHER" id="PTHR12623">
    <property type="entry name" value="NGFI-A BINDING PROTEIN"/>
    <property type="match status" value="1"/>
</dbReference>
<dbReference type="GO" id="GO:0003712">
    <property type="term" value="F:transcription coregulator activity"/>
    <property type="evidence" value="ECO:0007669"/>
    <property type="project" value="InterPro"/>
</dbReference>
<dbReference type="AlphaFoldDB" id="A0AAV7S878"/>
<dbReference type="GO" id="GO:0045892">
    <property type="term" value="P:negative regulation of DNA-templated transcription"/>
    <property type="evidence" value="ECO:0007669"/>
    <property type="project" value="InterPro"/>
</dbReference>
<feature type="domain" description="Nab N-terminal" evidence="10">
    <location>
        <begin position="165"/>
        <end position="242"/>
    </location>
</feature>
<comment type="similarity">
    <text evidence="2">Belongs to the NAB family.</text>
</comment>
<dbReference type="InterPro" id="IPR013761">
    <property type="entry name" value="SAM/pointed_sf"/>
</dbReference>
<comment type="caution">
    <text evidence="12">The sequence shown here is derived from an EMBL/GenBank/DDBJ whole genome shotgun (WGS) entry which is preliminary data.</text>
</comment>
<feature type="compositionally biased region" description="Basic and acidic residues" evidence="8">
    <location>
        <begin position="618"/>
        <end position="633"/>
    </location>
</feature>
<dbReference type="Pfam" id="PF04904">
    <property type="entry name" value="SAM_NCD1"/>
    <property type="match status" value="1"/>
</dbReference>
<evidence type="ECO:0000256" key="3">
    <source>
        <dbReference type="ARBA" id="ARBA00011364"/>
    </source>
</evidence>
<dbReference type="Proteomes" id="UP001066276">
    <property type="component" value="Chromosome 4_2"/>
</dbReference>
<proteinExistence type="inferred from homology"/>
<feature type="region of interest" description="Disordered" evidence="8">
    <location>
        <begin position="132"/>
        <end position="160"/>
    </location>
</feature>
<feature type="compositionally biased region" description="Basic and acidic residues" evidence="8">
    <location>
        <begin position="83"/>
        <end position="106"/>
    </location>
</feature>
<organism evidence="12 13">
    <name type="scientific">Pleurodeles waltl</name>
    <name type="common">Iberian ribbed newt</name>
    <dbReference type="NCBI Taxonomy" id="8319"/>
    <lineage>
        <taxon>Eukaryota</taxon>
        <taxon>Metazoa</taxon>
        <taxon>Chordata</taxon>
        <taxon>Craniata</taxon>
        <taxon>Vertebrata</taxon>
        <taxon>Euteleostomi</taxon>
        <taxon>Amphibia</taxon>
        <taxon>Batrachia</taxon>
        <taxon>Caudata</taxon>
        <taxon>Salamandroidea</taxon>
        <taxon>Salamandridae</taxon>
        <taxon>Pleurodelinae</taxon>
        <taxon>Pleurodeles</taxon>
    </lineage>
</organism>
<evidence type="ECO:0000256" key="7">
    <source>
        <dbReference type="ARBA" id="ARBA00023242"/>
    </source>
</evidence>
<evidence type="ECO:0000259" key="11">
    <source>
        <dbReference type="Pfam" id="PF04905"/>
    </source>
</evidence>
<dbReference type="InterPro" id="IPR006989">
    <property type="entry name" value="NAB_co-repressor_dom"/>
</dbReference>
<sequence length="633" mass="70230">MLPRPEPLFLTWVLCVCDCASLPTRSASLSLPPTGLPRSGDYNSPRCPRSKLSSSHTGPPTQAASQRRDYAACVGGSRAAQPESRRESSGREGENRGPSECGCLRERGPKVEPRQLAFLPRSLGVTRYHMQKAPTHTTGRAGGTEDSKQASKSRTSPEQMTMSLPRTLGELQLYRVLQRSNLLSYYETFIQQGGDDVQQLCEAGEEEFLEIMSLVGMATKPLHVRRLQKALREWATNPTLFNQPVASIPVSSIPLFKISETGGRKSITNGHAKPLENPNKGFGIPGVRSFSPKSPLDQGDKLSPFQDMRLWQGRSPESDGCPPEEEGTSPFPHNSENADKLDQEMVQTISESVNRLLKSFPRSDSAEVKALLKLNKKLAKTVGHIFEMDEQDHHREDEIRKHSIIYGRFDSKRREGKHLTLHELTINEAAAQFCMRDHSLLLRRVELFSLSRQVARESTYLASIKSSRLHSEDSSVMPPLAKKIKQEVVDPERQEILQQVGSDPYCSTYRHSPEDDSGSLSGESFDGQLHVPGSGLRLSPSPVAPSETPISLPPHGPWSQHVMQQTLMDEGLRLARLVSHDRKGRLSPRLQGKPQISEFEDSLMGGCPAAAVQSGVLEMRRNSSKGEEETSRQ</sequence>
<protein>
    <recommendedName>
        <fullName evidence="14">NGFI-A-binding protein 2</fullName>
    </recommendedName>
</protein>
<feature type="region of interest" description="Disordered" evidence="8">
    <location>
        <begin position="28"/>
        <end position="106"/>
    </location>
</feature>
<evidence type="ECO:0000256" key="9">
    <source>
        <dbReference type="SAM" id="SignalP"/>
    </source>
</evidence>
<feature type="domain" description="NAB co-repressor" evidence="11">
    <location>
        <begin position="341"/>
        <end position="468"/>
    </location>
</feature>
<evidence type="ECO:0000256" key="6">
    <source>
        <dbReference type="ARBA" id="ARBA00023163"/>
    </source>
</evidence>
<evidence type="ECO:0000256" key="1">
    <source>
        <dbReference type="ARBA" id="ARBA00004123"/>
    </source>
</evidence>
<keyword evidence="4" id="KW-0678">Repressor</keyword>
<feature type="compositionally biased region" description="Polar residues" evidence="8">
    <location>
        <begin position="51"/>
        <end position="65"/>
    </location>
</feature>
<keyword evidence="9" id="KW-0732">Signal</keyword>
<feature type="region of interest" description="Disordered" evidence="8">
    <location>
        <begin position="614"/>
        <end position="633"/>
    </location>
</feature>
<evidence type="ECO:0008006" key="14">
    <source>
        <dbReference type="Google" id="ProtNLM"/>
    </source>
</evidence>
<gene>
    <name evidence="12" type="ORF">NDU88_000867</name>
</gene>
<comment type="subcellular location">
    <subcellularLocation>
        <location evidence="1">Nucleus</location>
    </subcellularLocation>
</comment>
<evidence type="ECO:0000256" key="5">
    <source>
        <dbReference type="ARBA" id="ARBA00023015"/>
    </source>
</evidence>
<feature type="chain" id="PRO_5043316808" description="NGFI-A-binding protein 2" evidence="9">
    <location>
        <begin position="22"/>
        <end position="633"/>
    </location>
</feature>
<evidence type="ECO:0000259" key="10">
    <source>
        <dbReference type="Pfam" id="PF04904"/>
    </source>
</evidence>
<feature type="region of interest" description="Disordered" evidence="8">
    <location>
        <begin position="500"/>
        <end position="554"/>
    </location>
</feature>
<dbReference type="Gene3D" id="1.10.150.50">
    <property type="entry name" value="Transcription Factor, Ets-1"/>
    <property type="match status" value="1"/>
</dbReference>
<reference evidence="12" key="1">
    <citation type="journal article" date="2022" name="bioRxiv">
        <title>Sequencing and chromosome-scale assembly of the giantPleurodeles waltlgenome.</title>
        <authorList>
            <person name="Brown T."/>
            <person name="Elewa A."/>
            <person name="Iarovenko S."/>
            <person name="Subramanian E."/>
            <person name="Araus A.J."/>
            <person name="Petzold A."/>
            <person name="Susuki M."/>
            <person name="Suzuki K.-i.T."/>
            <person name="Hayashi T."/>
            <person name="Toyoda A."/>
            <person name="Oliveira C."/>
            <person name="Osipova E."/>
            <person name="Leigh N.D."/>
            <person name="Simon A."/>
            <person name="Yun M.H."/>
        </authorList>
    </citation>
    <scope>NUCLEOTIDE SEQUENCE</scope>
    <source>
        <strain evidence="12">20211129_DDA</strain>
        <tissue evidence="12">Liver</tissue>
    </source>
</reference>
<dbReference type="PANTHER" id="PTHR12623:SF6">
    <property type="entry name" value="NGFI-A-BINDING PROTEIN 2"/>
    <property type="match status" value="1"/>
</dbReference>
<dbReference type="InterPro" id="IPR006988">
    <property type="entry name" value="Nab_N"/>
</dbReference>
<dbReference type="Gene3D" id="1.20.120.2010">
    <property type="entry name" value="NAB conserved domain 2"/>
    <property type="match status" value="1"/>
</dbReference>
<dbReference type="GO" id="GO:0005634">
    <property type="term" value="C:nucleus"/>
    <property type="evidence" value="ECO:0007669"/>
    <property type="project" value="UniProtKB-SubCell"/>
</dbReference>
<feature type="region of interest" description="Disordered" evidence="8">
    <location>
        <begin position="266"/>
        <end position="337"/>
    </location>
</feature>
<name>A0AAV7S878_PLEWA</name>
<dbReference type="Pfam" id="PF04905">
    <property type="entry name" value="NCD2"/>
    <property type="match status" value="1"/>
</dbReference>
<keyword evidence="7" id="KW-0539">Nucleus</keyword>
<evidence type="ECO:0000256" key="2">
    <source>
        <dbReference type="ARBA" id="ARBA00008864"/>
    </source>
</evidence>
<accession>A0AAV7S878</accession>
<keyword evidence="13" id="KW-1185">Reference proteome</keyword>
<comment type="subunit">
    <text evidence="3">Homomultimers may associate with EGR1 bound to DNA.</text>
</comment>
<dbReference type="FunFam" id="1.20.120.2010:FF:000001">
    <property type="entry name" value="NGFI-A-binding protein 1 isoform X1"/>
    <property type="match status" value="1"/>
</dbReference>
<evidence type="ECO:0000256" key="4">
    <source>
        <dbReference type="ARBA" id="ARBA00022491"/>
    </source>
</evidence>
<feature type="signal peptide" evidence="9">
    <location>
        <begin position="1"/>
        <end position="21"/>
    </location>
</feature>
<evidence type="ECO:0000313" key="13">
    <source>
        <dbReference type="Proteomes" id="UP001066276"/>
    </source>
</evidence>
<dbReference type="InterPro" id="IPR039040">
    <property type="entry name" value="NAB_fam"/>
</dbReference>
<keyword evidence="5" id="KW-0805">Transcription regulation</keyword>
<evidence type="ECO:0000256" key="8">
    <source>
        <dbReference type="SAM" id="MobiDB-lite"/>
    </source>
</evidence>
<evidence type="ECO:0000313" key="12">
    <source>
        <dbReference type="EMBL" id="KAJ1160365.1"/>
    </source>
</evidence>
<dbReference type="InterPro" id="IPR038398">
    <property type="entry name" value="NCD2_sf"/>
</dbReference>
<keyword evidence="6" id="KW-0804">Transcription</keyword>
<feature type="compositionally biased region" description="Polar residues" evidence="8">
    <location>
        <begin position="150"/>
        <end position="160"/>
    </location>
</feature>